<comment type="similarity">
    <text evidence="1">Belongs to the mTERF family.</text>
</comment>
<dbReference type="Gene3D" id="1.25.70.10">
    <property type="entry name" value="Transcription termination factor 3, mitochondrial"/>
    <property type="match status" value="2"/>
</dbReference>
<evidence type="ECO:0000256" key="3">
    <source>
        <dbReference type="ARBA" id="ARBA00022946"/>
    </source>
</evidence>
<dbReference type="InterPro" id="IPR038538">
    <property type="entry name" value="MTERF_sf"/>
</dbReference>
<evidence type="ECO:0000256" key="1">
    <source>
        <dbReference type="ARBA" id="ARBA00007692"/>
    </source>
</evidence>
<dbReference type="GO" id="GO:0006353">
    <property type="term" value="P:DNA-templated transcription termination"/>
    <property type="evidence" value="ECO:0007669"/>
    <property type="project" value="UniProtKB-KW"/>
</dbReference>
<dbReference type="Proteomes" id="UP001237642">
    <property type="component" value="Unassembled WGS sequence"/>
</dbReference>
<dbReference type="EMBL" id="JAUIZM010000009">
    <property type="protein sequence ID" value="KAK1364582.1"/>
    <property type="molecule type" value="Genomic_DNA"/>
</dbReference>
<dbReference type="PANTHER" id="PTHR13068:SF113">
    <property type="entry name" value="TRANSCRIPTION TERMINATION FACTOR MTEF18, MITOCHONDRIAL"/>
    <property type="match status" value="1"/>
</dbReference>
<sequence length="557" mass="64491">MQSLKLSSITRYFSTSSLTPKLLKLKTLYKIPAKDRPKAIQQAQKVLTDYLHDTQSLPFTFADHISKNSLLSLSEIISKVDYSPKEFKGSLRRFLRYHPIDEFLFFYESIGVSYDIIVGFLPVGKMFLSEDFRIFDVACGLWGFGFPWDKLGVLCKDGVLEKDLCELNERLVGFKEYGFSNGMVIGICLAFPGVLSGKCEDVDGLFDDLKRVFVDYDLVSCVEENVDCWFDVCRKIRIFYDLGCVKGEMGELMGRCKNVFVEFSEDSFVRKVDFFTKLDVCKKEVGILLLSKPEILGFDIETPSISVSGVLRYLGLEESKLRFVMENYPYVFGRNRLSNLPHVMRSLDLNKWFFYKIKDGDHNLLGRYVIGSPDEDLDRLYVDNLLSIQGSRYHVHTLRKLEFLHSIGFAENKWSIKILNQIRGPSNDLQERVDCLLQCGVEFSKLCKMIYCSPKILNQQKESIEQKVKYLCEDIGHSLENLDLFPAYLCYNLEKRIKPRYSFHMWLTKNGLCTEEYAIPSIIATSERNFVLRIYRMHRAAPKIWLECYSNKEPGES</sequence>
<evidence type="ECO:0000313" key="5">
    <source>
        <dbReference type="Proteomes" id="UP001237642"/>
    </source>
</evidence>
<reference evidence="4" key="2">
    <citation type="submission" date="2023-05" db="EMBL/GenBank/DDBJ databases">
        <authorList>
            <person name="Schelkunov M.I."/>
        </authorList>
    </citation>
    <scope>NUCLEOTIDE SEQUENCE</scope>
    <source>
        <strain evidence="4">Hsosn_3</strain>
        <tissue evidence="4">Leaf</tissue>
    </source>
</reference>
<accession>A0AAD8HBF4</accession>
<keyword evidence="5" id="KW-1185">Reference proteome</keyword>
<evidence type="ECO:0000256" key="2">
    <source>
        <dbReference type="ARBA" id="ARBA00022472"/>
    </source>
</evidence>
<proteinExistence type="inferred from homology"/>
<reference evidence="4" key="1">
    <citation type="submission" date="2023-02" db="EMBL/GenBank/DDBJ databases">
        <title>Genome of toxic invasive species Heracleum sosnowskyi carries increased number of genes despite the absence of recent whole-genome duplications.</title>
        <authorList>
            <person name="Schelkunov M."/>
            <person name="Shtratnikova V."/>
            <person name="Makarenko M."/>
            <person name="Klepikova A."/>
            <person name="Omelchenko D."/>
            <person name="Novikova G."/>
            <person name="Obukhova E."/>
            <person name="Bogdanov V."/>
            <person name="Penin A."/>
            <person name="Logacheva M."/>
        </authorList>
    </citation>
    <scope>NUCLEOTIDE SEQUENCE</scope>
    <source>
        <strain evidence="4">Hsosn_3</strain>
        <tissue evidence="4">Leaf</tissue>
    </source>
</reference>
<dbReference type="Pfam" id="PF02536">
    <property type="entry name" value="mTERF"/>
    <property type="match status" value="2"/>
</dbReference>
<keyword evidence="2" id="KW-0804">Transcription</keyword>
<organism evidence="4 5">
    <name type="scientific">Heracleum sosnowskyi</name>
    <dbReference type="NCBI Taxonomy" id="360622"/>
    <lineage>
        <taxon>Eukaryota</taxon>
        <taxon>Viridiplantae</taxon>
        <taxon>Streptophyta</taxon>
        <taxon>Embryophyta</taxon>
        <taxon>Tracheophyta</taxon>
        <taxon>Spermatophyta</taxon>
        <taxon>Magnoliopsida</taxon>
        <taxon>eudicotyledons</taxon>
        <taxon>Gunneridae</taxon>
        <taxon>Pentapetalae</taxon>
        <taxon>asterids</taxon>
        <taxon>campanulids</taxon>
        <taxon>Apiales</taxon>
        <taxon>Apiaceae</taxon>
        <taxon>Apioideae</taxon>
        <taxon>apioid superclade</taxon>
        <taxon>Tordylieae</taxon>
        <taxon>Tordyliinae</taxon>
        <taxon>Heracleum</taxon>
    </lineage>
</organism>
<name>A0AAD8HBF4_9APIA</name>
<dbReference type="GO" id="GO:0003676">
    <property type="term" value="F:nucleic acid binding"/>
    <property type="evidence" value="ECO:0007669"/>
    <property type="project" value="InterPro"/>
</dbReference>
<dbReference type="SMART" id="SM00733">
    <property type="entry name" value="Mterf"/>
    <property type="match status" value="3"/>
</dbReference>
<dbReference type="PANTHER" id="PTHR13068">
    <property type="entry name" value="CGI-12 PROTEIN-RELATED"/>
    <property type="match status" value="1"/>
</dbReference>
<evidence type="ECO:0000313" key="4">
    <source>
        <dbReference type="EMBL" id="KAK1364582.1"/>
    </source>
</evidence>
<dbReference type="InterPro" id="IPR003690">
    <property type="entry name" value="MTERF"/>
</dbReference>
<comment type="caution">
    <text evidence="4">The sequence shown here is derived from an EMBL/GenBank/DDBJ whole genome shotgun (WGS) entry which is preliminary data.</text>
</comment>
<keyword evidence="2" id="KW-0806">Transcription termination</keyword>
<protein>
    <submittedName>
        <fullName evidence="4">Transcription termination factor MTEF18, mitochondrial</fullName>
    </submittedName>
</protein>
<keyword evidence="2" id="KW-0805">Transcription regulation</keyword>
<keyword evidence="3" id="KW-0809">Transit peptide</keyword>
<gene>
    <name evidence="4" type="ORF">POM88_040143</name>
</gene>
<dbReference type="AlphaFoldDB" id="A0AAD8HBF4"/>